<dbReference type="InterPro" id="IPR005135">
    <property type="entry name" value="Endo/exonuclease/phosphatase"/>
</dbReference>
<keyword evidence="6" id="KW-1185">Reference proteome</keyword>
<dbReference type="PROSITE" id="PS50878">
    <property type="entry name" value="RT_POL"/>
    <property type="match status" value="1"/>
</dbReference>
<dbReference type="GO" id="GO:0003676">
    <property type="term" value="F:nucleic acid binding"/>
    <property type="evidence" value="ECO:0007669"/>
    <property type="project" value="InterPro"/>
</dbReference>
<dbReference type="EnsemblMetazoa" id="XM_038016986.1">
    <property type="protein sequence ID" value="XP_037872914.1"/>
    <property type="gene ID" value="LOC119629800"/>
</dbReference>
<evidence type="ECO:0008006" key="7">
    <source>
        <dbReference type="Google" id="ProtNLM"/>
    </source>
</evidence>
<reference evidence="6" key="1">
    <citation type="journal article" date="2008" name="Insect Biochem. Mol. Biol.">
        <title>The genome of a lepidopteran model insect, the silkworm Bombyx mori.</title>
        <authorList>
            <consortium name="International Silkworm Genome Consortium"/>
        </authorList>
    </citation>
    <scope>NUCLEOTIDE SEQUENCE [LARGE SCALE GENOMIC DNA]</scope>
    <source>
        <strain evidence="6">p50T</strain>
    </source>
</reference>
<organism evidence="5 6">
    <name type="scientific">Bombyx mori</name>
    <name type="common">Silk moth</name>
    <dbReference type="NCBI Taxonomy" id="7091"/>
    <lineage>
        <taxon>Eukaryota</taxon>
        <taxon>Metazoa</taxon>
        <taxon>Ecdysozoa</taxon>
        <taxon>Arthropoda</taxon>
        <taxon>Hexapoda</taxon>
        <taxon>Insecta</taxon>
        <taxon>Pterygota</taxon>
        <taxon>Neoptera</taxon>
        <taxon>Endopterygota</taxon>
        <taxon>Lepidoptera</taxon>
        <taxon>Glossata</taxon>
        <taxon>Ditrysia</taxon>
        <taxon>Bombycoidea</taxon>
        <taxon>Bombycidae</taxon>
        <taxon>Bombycinae</taxon>
        <taxon>Bombyx</taxon>
    </lineage>
</organism>
<feature type="region of interest" description="Disordered" evidence="2">
    <location>
        <begin position="853"/>
        <end position="873"/>
    </location>
</feature>
<dbReference type="GO" id="GO:0004523">
    <property type="term" value="F:RNA-DNA hybrid ribonuclease activity"/>
    <property type="evidence" value="ECO:0007669"/>
    <property type="project" value="InterPro"/>
</dbReference>
<dbReference type="InterPro" id="IPR012337">
    <property type="entry name" value="RNaseH-like_sf"/>
</dbReference>
<feature type="compositionally biased region" description="Basic and acidic residues" evidence="2">
    <location>
        <begin position="27"/>
        <end position="42"/>
    </location>
</feature>
<feature type="domain" description="RNase H type-1" evidence="4">
    <location>
        <begin position="1362"/>
        <end position="1494"/>
    </location>
</feature>
<keyword evidence="1" id="KW-0175">Coiled coil</keyword>
<feature type="region of interest" description="Disordered" evidence="2">
    <location>
        <begin position="131"/>
        <end position="161"/>
    </location>
</feature>
<dbReference type="SUPFAM" id="SSF53098">
    <property type="entry name" value="Ribonuclease H-like"/>
    <property type="match status" value="1"/>
</dbReference>
<feature type="domain" description="Reverse transcriptase" evidence="3">
    <location>
        <begin position="930"/>
        <end position="1199"/>
    </location>
</feature>
<evidence type="ECO:0000313" key="5">
    <source>
        <dbReference type="EnsemblMetazoa" id="XP_037872914.1"/>
    </source>
</evidence>
<protein>
    <recommendedName>
        <fullName evidence="7">Retrovirus-related Pol polyprotein from type-1 retrotransposable element R1</fullName>
    </recommendedName>
</protein>
<feature type="compositionally biased region" description="Polar residues" evidence="2">
    <location>
        <begin position="43"/>
        <end position="53"/>
    </location>
</feature>
<evidence type="ECO:0000259" key="4">
    <source>
        <dbReference type="PROSITE" id="PS50879"/>
    </source>
</evidence>
<dbReference type="Pfam" id="PF00075">
    <property type="entry name" value="RNase_H"/>
    <property type="match status" value="1"/>
</dbReference>
<dbReference type="Gene3D" id="3.60.10.10">
    <property type="entry name" value="Endonuclease/exonuclease/phosphatase"/>
    <property type="match status" value="1"/>
</dbReference>
<dbReference type="InterPro" id="IPR043502">
    <property type="entry name" value="DNA/RNA_pol_sf"/>
</dbReference>
<dbReference type="PANTHER" id="PTHR33481">
    <property type="entry name" value="REVERSE TRANSCRIPTASE"/>
    <property type="match status" value="1"/>
</dbReference>
<dbReference type="InterPro" id="IPR000477">
    <property type="entry name" value="RT_dom"/>
</dbReference>
<dbReference type="CDD" id="cd01650">
    <property type="entry name" value="RT_nLTR_like"/>
    <property type="match status" value="1"/>
</dbReference>
<dbReference type="GO" id="GO:0071897">
    <property type="term" value="P:DNA biosynthetic process"/>
    <property type="evidence" value="ECO:0007669"/>
    <property type="project" value="UniProtKB-ARBA"/>
</dbReference>
<sequence length="1708" mass="193146">MHAIRTPAKGNVGHVQSPGTSKAAETNVRKSISEWEGTKRDSSSTSEGKTTQAGPAEAKSAQNTKQPALRKVLSPKAPNYASRTAEAKACLVKGKMNLNNSRNLKTEIKSEVAGALDRIYQLVKEAEIELKKEKSKERNSGSREVMRELSTSDTTFTLSPDTNELATKIEEHTNLLLENTQKMVELRETLEKQKETLEKMSTLTYASVTATPTAEMSIKQGPARSTLHSVVVTSSDDKETGEEVLSRVRNAIDAKEGWIRVEKIRKAKDRKIIIGLGTKEDREKLKNKLVRDGVNLNVETVKNKDPLLILKNVLNINTDEDIHKAMRNQNKDVFQGLDEREDRMEIKYKKKSRNPHTGHIIISVSPTIYQRAMSRGYVHIDLQRIRIEDQSPLVQCTRCLGFGHGKRFCAELADLCSHCGGPHLRAECVEWLSKAVPPKCYNCTKRKRLATNELFMEAVKRKIDIALLQEPYIGGDRVMKGHAGMRIFQGTGEAEGVVKSAIVVFDNELNVTQYPELTTNNIVVVGINTSAWKITAISFYFEPDQPVEPYMAQLSRIREEIGPGGWIIGGDTNAKSTWWGSPVTDHKGEDLQSALTEMNFAVLNTGKIPTFDTVRGGKRYSSYVDITACTIEVLDLVDDWKIEEGLTSSDHNGILFNIYLEKSKGIRIERTTRLFNTKKANWPEFCEKLRQSLQNNQITGTEIESIHTIDQIEYTVNKITEVITEICNLTIAKKIKKEYFTLPWWSKELEEMKRNVATKKRRIRCAAHVRRTRVVEEYLQTKEEYEIRAAKAQTESWKEFCKKQDKEGIWEGIYRVIGRVTKRVEDSLLQKDGKTLTAQESVELLAETFYPEDSISNDDEHHSSIRQKASRVDDGEQNELCEPAFTMEEIERASESFSSKKAPGADGFTADICCQAIKSSPEVFLTLLNKCLEQNYFPKIWKKATVIVLRKPGKENYTNPKSYRPIGLLPILGKIYEKMLVARLKHHLIPRISTRQYGFMPQRSTEDSLYTLIEHIRNKIDRKKIVTLISLDIEGAFDSAWWPAIRVRLAEVQCPIGLRRVMASYLRDRQVSVRYAGKTHTQKTSKGCVQGSVAGPILWNLLIDPLLGSFERRGDYCQAFADDVVLVVDGDTALEIETKANAALKHAREWGVRNKLKFAAHKTKAITITRKLKYDTPRLSMGRASIEMVKEIKMLGVTIDDKLTFNSHVSNVCRKAINIYKKLSRAAKASWGLHPEVIRTIYMAVMEPVILYAASVWAPAVNKLGTQKQLGIVQRGIAQKICRAYRTVSLHSALILAGTLPLDLRVREVAALYRARRGSAVPELCGREVEKMTSVAGMPHPAECTRIGVTRLVDQDDVEMHSAFDIRIFTDGSKINHGVGAALSVWNSEAEIKTRKLVLPSFCTVYQAELLALCVATKEAMTIRARTFGVYSDSMAALQTIQNYSCLHPLAVQARENIKRISREGKTIRLHWIKAHVGLEGNERADELAKGAAVDTKRKPDYDRCPIAYIKRGIRAATLDEWNRRYNSGETASITKLFFPDAKAAYKIVRKLVPTYLTTQIMTGHGGFSEYLSRFKCKESPSCICDPAQSETIQHLLLVCPIHAMERFELEQRVQHNLTLDMIKELIAGNNRELFMKYLKVVLKEAEICEELNSENRVTRYKNVPHTDNLRRCQKTWFLQPHCNPICTSAGRCKNFYPETRPEKKITG</sequence>
<feature type="compositionally biased region" description="Basic and acidic residues" evidence="2">
    <location>
        <begin position="131"/>
        <end position="147"/>
    </location>
</feature>
<evidence type="ECO:0000256" key="1">
    <source>
        <dbReference type="SAM" id="Coils"/>
    </source>
</evidence>
<dbReference type="Pfam" id="PF00078">
    <property type="entry name" value="RVT_1"/>
    <property type="match status" value="1"/>
</dbReference>
<dbReference type="PROSITE" id="PS50879">
    <property type="entry name" value="RNASE_H_1"/>
    <property type="match status" value="1"/>
</dbReference>
<dbReference type="SUPFAM" id="SSF56672">
    <property type="entry name" value="DNA/RNA polymerases"/>
    <property type="match status" value="1"/>
</dbReference>
<accession>A0A8R2M2J9</accession>
<reference evidence="5" key="2">
    <citation type="submission" date="2022-06" db="UniProtKB">
        <authorList>
            <consortium name="EnsemblMetazoa"/>
        </authorList>
    </citation>
    <scope>IDENTIFICATION</scope>
    <source>
        <strain evidence="5">p50T (Dazao)</strain>
    </source>
</reference>
<dbReference type="GO" id="GO:0042575">
    <property type="term" value="C:DNA polymerase complex"/>
    <property type="evidence" value="ECO:0007669"/>
    <property type="project" value="UniProtKB-ARBA"/>
</dbReference>
<dbReference type="Gene3D" id="3.30.420.10">
    <property type="entry name" value="Ribonuclease H-like superfamily/Ribonuclease H"/>
    <property type="match status" value="1"/>
</dbReference>
<dbReference type="InterPro" id="IPR002156">
    <property type="entry name" value="RNaseH_domain"/>
</dbReference>
<evidence type="ECO:0000256" key="2">
    <source>
        <dbReference type="SAM" id="MobiDB-lite"/>
    </source>
</evidence>
<dbReference type="InterPro" id="IPR036397">
    <property type="entry name" value="RNaseH_sf"/>
</dbReference>
<dbReference type="SUPFAM" id="SSF56219">
    <property type="entry name" value="DNase I-like"/>
    <property type="match status" value="1"/>
</dbReference>
<evidence type="ECO:0000313" key="6">
    <source>
        <dbReference type="Proteomes" id="UP000005204"/>
    </source>
</evidence>
<feature type="coiled-coil region" evidence="1">
    <location>
        <begin position="176"/>
        <end position="203"/>
    </location>
</feature>
<name>A0A8R2M2J9_BOMMO</name>
<dbReference type="Proteomes" id="UP000005204">
    <property type="component" value="Unassembled WGS sequence"/>
</dbReference>
<proteinExistence type="predicted"/>
<dbReference type="Pfam" id="PF14529">
    <property type="entry name" value="Exo_endo_phos_2"/>
    <property type="match status" value="1"/>
</dbReference>
<evidence type="ECO:0000259" key="3">
    <source>
        <dbReference type="PROSITE" id="PS50878"/>
    </source>
</evidence>
<dbReference type="CDD" id="cd09276">
    <property type="entry name" value="Rnase_HI_RT_non_LTR"/>
    <property type="match status" value="1"/>
</dbReference>
<feature type="compositionally biased region" description="Polar residues" evidence="2">
    <location>
        <begin position="149"/>
        <end position="161"/>
    </location>
</feature>
<dbReference type="InterPro" id="IPR036691">
    <property type="entry name" value="Endo/exonu/phosph_ase_sf"/>
</dbReference>
<dbReference type="PANTHER" id="PTHR33481:SF1">
    <property type="entry name" value="ENDONUCLEASE_EXONUCLEASE_PHOSPHATASE DOMAIN-CONTAINING PROTEIN-RELATED"/>
    <property type="match status" value="1"/>
</dbReference>
<feature type="region of interest" description="Disordered" evidence="2">
    <location>
        <begin position="1"/>
        <end position="81"/>
    </location>
</feature>